<dbReference type="Gene3D" id="6.10.140.2220">
    <property type="match status" value="1"/>
</dbReference>
<dbReference type="OrthoDB" id="2212237at2759"/>
<dbReference type="Proteomes" id="UP000053263">
    <property type="component" value="Unassembled WGS sequence"/>
</dbReference>
<dbReference type="AlphaFoldDB" id="A0A0C9T7J0"/>
<dbReference type="HOGENOM" id="CLU_105955_0_0_1"/>
<gene>
    <name evidence="1" type="ORF">PLICRDRAFT_57953</name>
</gene>
<name>A0A0C9T7J0_PLICR</name>
<keyword evidence="2" id="KW-1185">Reference proteome</keyword>
<proteinExistence type="predicted"/>
<accession>A0A0C9T7J0</accession>
<organism evidence="1 2">
    <name type="scientific">Plicaturopsis crispa FD-325 SS-3</name>
    <dbReference type="NCBI Taxonomy" id="944288"/>
    <lineage>
        <taxon>Eukaryota</taxon>
        <taxon>Fungi</taxon>
        <taxon>Dikarya</taxon>
        <taxon>Basidiomycota</taxon>
        <taxon>Agaricomycotina</taxon>
        <taxon>Agaricomycetes</taxon>
        <taxon>Agaricomycetidae</taxon>
        <taxon>Amylocorticiales</taxon>
        <taxon>Amylocorticiaceae</taxon>
        <taxon>Plicatura</taxon>
        <taxon>Plicaturopsis crispa</taxon>
    </lineage>
</organism>
<dbReference type="SUPFAM" id="SSF144232">
    <property type="entry name" value="HIT/MYND zinc finger-like"/>
    <property type="match status" value="1"/>
</dbReference>
<protein>
    <submittedName>
        <fullName evidence="1">Unplaced genomic scaffold PLICRscaffold_19, whole genome shotgun sequence</fullName>
    </submittedName>
</protein>
<evidence type="ECO:0000313" key="1">
    <source>
        <dbReference type="EMBL" id="KII84148.1"/>
    </source>
</evidence>
<sequence length="217" mass="24897">MLDDTKQCANCSNLKRDLSLIDIFCPRCTTHYCSFSCEAEHASIHQRFCRPMLPDNVQGFELSCRDDEDPIRSVEIHSRDEIHSRGEICPLSRYIDIPLVMYRHLKQNSMTMTYNPELDNRLASSLMVVPDSGYVIPKWQQNVGLVTVMREDHKPLKLKTLSMILAYCQVVMSVVGGGGGLKDPISPANFLKFCRIYDCEGKGRIYKLRSRFKKIEL</sequence>
<evidence type="ECO:0000313" key="2">
    <source>
        <dbReference type="Proteomes" id="UP000053263"/>
    </source>
</evidence>
<dbReference type="EMBL" id="KN832572">
    <property type="protein sequence ID" value="KII84148.1"/>
    <property type="molecule type" value="Genomic_DNA"/>
</dbReference>
<reference evidence="1 2" key="1">
    <citation type="submission" date="2014-06" db="EMBL/GenBank/DDBJ databases">
        <title>Evolutionary Origins and Diversification of the Mycorrhizal Mutualists.</title>
        <authorList>
            <consortium name="DOE Joint Genome Institute"/>
            <consortium name="Mycorrhizal Genomics Consortium"/>
            <person name="Kohler A."/>
            <person name="Kuo A."/>
            <person name="Nagy L.G."/>
            <person name="Floudas D."/>
            <person name="Copeland A."/>
            <person name="Barry K.W."/>
            <person name="Cichocki N."/>
            <person name="Veneault-Fourrey C."/>
            <person name="LaButti K."/>
            <person name="Lindquist E.A."/>
            <person name="Lipzen A."/>
            <person name="Lundell T."/>
            <person name="Morin E."/>
            <person name="Murat C."/>
            <person name="Riley R."/>
            <person name="Ohm R."/>
            <person name="Sun H."/>
            <person name="Tunlid A."/>
            <person name="Henrissat B."/>
            <person name="Grigoriev I.V."/>
            <person name="Hibbett D.S."/>
            <person name="Martin F."/>
        </authorList>
    </citation>
    <scope>NUCLEOTIDE SEQUENCE [LARGE SCALE GENOMIC DNA]</scope>
    <source>
        <strain evidence="1 2">FD-325 SS-3</strain>
    </source>
</reference>